<evidence type="ECO:0000313" key="7">
    <source>
        <dbReference type="Proteomes" id="UP001190700"/>
    </source>
</evidence>
<dbReference type="PANTHER" id="PTHR30447:SF0">
    <property type="entry name" value="FRUCTOSE-1,6-BISPHOSPHATASE 1 CLASS 2-RELATED"/>
    <property type="match status" value="1"/>
</dbReference>
<keyword evidence="7" id="KW-1185">Reference proteome</keyword>
<evidence type="ECO:0000256" key="3">
    <source>
        <dbReference type="ARBA" id="ARBA00023211"/>
    </source>
</evidence>
<dbReference type="SUPFAM" id="SSF56655">
    <property type="entry name" value="Carbohydrate phosphatase"/>
    <property type="match status" value="1"/>
</dbReference>
<dbReference type="Pfam" id="PF03320">
    <property type="entry name" value="FBPase_glpX"/>
    <property type="match status" value="1"/>
</dbReference>
<protein>
    <recommendedName>
        <fullName evidence="8">Fructose-1,6-bisphosphatase</fullName>
    </recommendedName>
</protein>
<proteinExistence type="predicted"/>
<sequence length="370" mass="40059">MRPVRANLQELSEQTQEAAKPQAVPRGPDYSSVGRNLALELVRVTEAAAIASGRWCGKGDKEAADQAAVDAMRVVLTSVDMDGIVIIGEGEKDEAPMLYCGEHVGNGGGPEMEVAVDPLDGTTLTAQGRNGAVSVLALAEKGALFDPGPCMYMEKIAVGPQLKHAVHIERSVGENLRAAALCLQKDVQDVCVVILDRERHKDLIRQCRQAGARVKLIQDGDVAAAIATAQPSSGIDIMYGIGGTPEGVIAACALKTMGGELQGRLWPRNLDEKKRALEAKYDLDKVLTTDDLVKGDEIFFAATGVTDGDLLRGFEPRVLLLNERGVCERWIGKPYASERVNVLYECERARKLFDGYFKKVPIKYRPNSDD</sequence>
<dbReference type="InterPro" id="IPR004464">
    <property type="entry name" value="FBPase_class-2/SBPase"/>
</dbReference>
<keyword evidence="1" id="KW-0479">Metal-binding</keyword>
<dbReference type="PANTHER" id="PTHR30447">
    <property type="entry name" value="FRUCTOSE-1,6-BISPHOSPHATASE CLASS 2"/>
    <property type="match status" value="1"/>
</dbReference>
<dbReference type="GO" id="GO:0005829">
    <property type="term" value="C:cytosol"/>
    <property type="evidence" value="ECO:0007669"/>
    <property type="project" value="TreeGrafter"/>
</dbReference>
<keyword evidence="4" id="KW-0119">Carbohydrate metabolism</keyword>
<comment type="caution">
    <text evidence="6">The sequence shown here is derived from an EMBL/GenBank/DDBJ whole genome shotgun (WGS) entry which is preliminary data.</text>
</comment>
<dbReference type="CDD" id="cd01516">
    <property type="entry name" value="FBPase_glpX"/>
    <property type="match status" value="1"/>
</dbReference>
<name>A0AAE0BD81_9CHLO</name>
<dbReference type="Gene3D" id="3.40.190.90">
    <property type="match status" value="1"/>
</dbReference>
<dbReference type="GO" id="GO:0042132">
    <property type="term" value="F:fructose 1,6-bisphosphate 1-phosphatase activity"/>
    <property type="evidence" value="ECO:0007669"/>
    <property type="project" value="InterPro"/>
</dbReference>
<dbReference type="AlphaFoldDB" id="A0AAE0BD81"/>
<evidence type="ECO:0000313" key="6">
    <source>
        <dbReference type="EMBL" id="KAK3234433.1"/>
    </source>
</evidence>
<evidence type="ECO:0000256" key="2">
    <source>
        <dbReference type="ARBA" id="ARBA00022801"/>
    </source>
</evidence>
<accession>A0AAE0BD81</accession>
<dbReference type="GO" id="GO:0030388">
    <property type="term" value="P:fructose 1,6-bisphosphate metabolic process"/>
    <property type="evidence" value="ECO:0007669"/>
    <property type="project" value="TreeGrafter"/>
</dbReference>
<dbReference type="Proteomes" id="UP001190700">
    <property type="component" value="Unassembled WGS sequence"/>
</dbReference>
<feature type="region of interest" description="Disordered" evidence="5">
    <location>
        <begin position="1"/>
        <end position="29"/>
    </location>
</feature>
<evidence type="ECO:0000256" key="5">
    <source>
        <dbReference type="SAM" id="MobiDB-lite"/>
    </source>
</evidence>
<evidence type="ECO:0008006" key="8">
    <source>
        <dbReference type="Google" id="ProtNLM"/>
    </source>
</evidence>
<dbReference type="Gene3D" id="3.30.540.10">
    <property type="entry name" value="Fructose-1,6-Bisphosphatase, subunit A, domain 1"/>
    <property type="match status" value="1"/>
</dbReference>
<dbReference type="GO" id="GO:0006094">
    <property type="term" value="P:gluconeogenesis"/>
    <property type="evidence" value="ECO:0007669"/>
    <property type="project" value="InterPro"/>
</dbReference>
<dbReference type="EMBL" id="LGRX02035496">
    <property type="protein sequence ID" value="KAK3234433.1"/>
    <property type="molecule type" value="Genomic_DNA"/>
</dbReference>
<evidence type="ECO:0000256" key="1">
    <source>
        <dbReference type="ARBA" id="ARBA00022723"/>
    </source>
</evidence>
<dbReference type="FunFam" id="3.40.190.90:FF:000001">
    <property type="entry name" value="Fructose-1,6-bisphosphatase"/>
    <property type="match status" value="1"/>
</dbReference>
<keyword evidence="2" id="KW-0378">Hydrolase</keyword>
<organism evidence="6 7">
    <name type="scientific">Cymbomonas tetramitiformis</name>
    <dbReference type="NCBI Taxonomy" id="36881"/>
    <lineage>
        <taxon>Eukaryota</taxon>
        <taxon>Viridiplantae</taxon>
        <taxon>Chlorophyta</taxon>
        <taxon>Pyramimonadophyceae</taxon>
        <taxon>Pyramimonadales</taxon>
        <taxon>Pyramimonadaceae</taxon>
        <taxon>Cymbomonas</taxon>
    </lineage>
</organism>
<dbReference type="NCBIfam" id="TIGR00330">
    <property type="entry name" value="glpX"/>
    <property type="match status" value="1"/>
</dbReference>
<keyword evidence="3" id="KW-0464">Manganese</keyword>
<gene>
    <name evidence="6" type="ORF">CYMTET_55304</name>
</gene>
<dbReference type="GO" id="GO:0046872">
    <property type="term" value="F:metal ion binding"/>
    <property type="evidence" value="ECO:0007669"/>
    <property type="project" value="UniProtKB-KW"/>
</dbReference>
<evidence type="ECO:0000256" key="4">
    <source>
        <dbReference type="ARBA" id="ARBA00023277"/>
    </source>
</evidence>
<dbReference type="GO" id="GO:0006071">
    <property type="term" value="P:glycerol metabolic process"/>
    <property type="evidence" value="ECO:0007669"/>
    <property type="project" value="InterPro"/>
</dbReference>
<reference evidence="6 7" key="1">
    <citation type="journal article" date="2015" name="Genome Biol. Evol.">
        <title>Comparative Genomics of a Bacterivorous Green Alga Reveals Evolutionary Causalities and Consequences of Phago-Mixotrophic Mode of Nutrition.</title>
        <authorList>
            <person name="Burns J.A."/>
            <person name="Paasch A."/>
            <person name="Narechania A."/>
            <person name="Kim E."/>
        </authorList>
    </citation>
    <scope>NUCLEOTIDE SEQUENCE [LARGE SCALE GENOMIC DNA]</scope>
    <source>
        <strain evidence="6 7">PLY_AMNH</strain>
    </source>
</reference>